<sequence>MRIMREASDITPQPNSLITPGYSQYQLIPEMLPSYIPLQLADKILFIGESWLLLKNNDDDDNDRKFLLLNPIDYDEQNHLVQQQLYALNLSDDL</sequence>
<dbReference type="AlphaFoldDB" id="A0A820P2V3"/>
<dbReference type="EMBL" id="CAJOAZ010026069">
    <property type="protein sequence ID" value="CAF4397939.1"/>
    <property type="molecule type" value="Genomic_DNA"/>
</dbReference>
<dbReference type="GO" id="GO:0005874">
    <property type="term" value="C:microtubule"/>
    <property type="evidence" value="ECO:0007669"/>
    <property type="project" value="UniProtKB-KW"/>
</dbReference>
<protein>
    <recommendedName>
        <fullName evidence="2">Gamma tubulin complex component protein N-terminal domain-containing protein</fullName>
    </recommendedName>
</protein>
<evidence type="ECO:0000313" key="4">
    <source>
        <dbReference type="Proteomes" id="UP000663844"/>
    </source>
</evidence>
<evidence type="ECO:0000259" key="2">
    <source>
        <dbReference type="Pfam" id="PF17681"/>
    </source>
</evidence>
<feature type="non-terminal residue" evidence="3">
    <location>
        <position position="1"/>
    </location>
</feature>
<evidence type="ECO:0000256" key="1">
    <source>
        <dbReference type="ARBA" id="ARBA00022701"/>
    </source>
</evidence>
<feature type="non-terminal residue" evidence="3">
    <location>
        <position position="94"/>
    </location>
</feature>
<evidence type="ECO:0000313" key="3">
    <source>
        <dbReference type="EMBL" id="CAF4397939.1"/>
    </source>
</evidence>
<feature type="domain" description="Gamma tubulin complex component protein N-terminal" evidence="2">
    <location>
        <begin position="23"/>
        <end position="74"/>
    </location>
</feature>
<comment type="caution">
    <text evidence="3">The sequence shown here is derived from an EMBL/GenBank/DDBJ whole genome shotgun (WGS) entry which is preliminary data.</text>
</comment>
<accession>A0A820P2V3</accession>
<organism evidence="3 4">
    <name type="scientific">Adineta steineri</name>
    <dbReference type="NCBI Taxonomy" id="433720"/>
    <lineage>
        <taxon>Eukaryota</taxon>
        <taxon>Metazoa</taxon>
        <taxon>Spiralia</taxon>
        <taxon>Gnathifera</taxon>
        <taxon>Rotifera</taxon>
        <taxon>Eurotatoria</taxon>
        <taxon>Bdelloidea</taxon>
        <taxon>Adinetida</taxon>
        <taxon>Adinetidae</taxon>
        <taxon>Adineta</taxon>
    </lineage>
</organism>
<dbReference type="Pfam" id="PF17681">
    <property type="entry name" value="GCP_N_terminal"/>
    <property type="match status" value="1"/>
</dbReference>
<keyword evidence="1" id="KW-0493">Microtubule</keyword>
<reference evidence="3" key="1">
    <citation type="submission" date="2021-02" db="EMBL/GenBank/DDBJ databases">
        <authorList>
            <person name="Nowell W R."/>
        </authorList>
    </citation>
    <scope>NUCLEOTIDE SEQUENCE</scope>
</reference>
<name>A0A820P2V3_9BILA</name>
<proteinExistence type="predicted"/>
<gene>
    <name evidence="3" type="ORF">OXD698_LOCUS51296</name>
</gene>
<dbReference type="Proteomes" id="UP000663844">
    <property type="component" value="Unassembled WGS sequence"/>
</dbReference>
<dbReference type="InterPro" id="IPR041470">
    <property type="entry name" value="GCP_N"/>
</dbReference>